<dbReference type="HOGENOM" id="CLU_1223081_0_0_11"/>
<dbReference type="STRING" id="1224162.B840_07420"/>
<organism evidence="1 2">
    <name type="scientific">Corynebacterium marinum DSM 44953</name>
    <dbReference type="NCBI Taxonomy" id="1224162"/>
    <lineage>
        <taxon>Bacteria</taxon>
        <taxon>Bacillati</taxon>
        <taxon>Actinomycetota</taxon>
        <taxon>Actinomycetes</taxon>
        <taxon>Mycobacteriales</taxon>
        <taxon>Corynebacteriaceae</taxon>
        <taxon>Corynebacterium</taxon>
    </lineage>
</organism>
<accession>A0A0B6TGH1</accession>
<sequence length="199" mass="20847">MTRVSPNLVVMPAGPALVQALAPADAAGRSLVAGIRSLVDAAGTLPIHLVGSRSPRWETGVPGSFRAWGAPQVDVGEGRFLPELVQRHVLGERAARVADVRGSLGVPDPASLTLVAVDGSAGLTPRAPLTLLDRAQEADRWCRSVLAGRPVEDGGFLSEGGVLEPELWFELAALTPLRAELVEADTSHGVGRYVAAWEI</sequence>
<evidence type="ECO:0000313" key="1">
    <source>
        <dbReference type="EMBL" id="AJK69082.1"/>
    </source>
</evidence>
<dbReference type="Proteomes" id="UP000031928">
    <property type="component" value="Chromosome"/>
</dbReference>
<gene>
    <name evidence="1" type="ORF">B840_07420</name>
</gene>
<dbReference type="KEGG" id="cmq:B840_07420"/>
<keyword evidence="2" id="KW-1185">Reference proteome</keyword>
<dbReference type="AlphaFoldDB" id="A0A0B6TGH1"/>
<proteinExistence type="predicted"/>
<reference evidence="1 2" key="1">
    <citation type="submission" date="2014-05" db="EMBL/GenBank/DDBJ databases">
        <title>Complete genome sequence of Corynebacterium marinum DSM 44953.</title>
        <authorList>
            <person name="Schaffert L."/>
            <person name="Albersmeier A."/>
            <person name="Kalinowski J."/>
            <person name="Ruckert C."/>
        </authorList>
    </citation>
    <scope>NUCLEOTIDE SEQUENCE [LARGE SCALE GENOMIC DNA]</scope>
    <source>
        <strain evidence="1 2">DSM 44953</strain>
    </source>
</reference>
<dbReference type="RefSeq" id="WP_042621603.1">
    <property type="nucleotide sequence ID" value="NZ_CP007790.1"/>
</dbReference>
<evidence type="ECO:0000313" key="2">
    <source>
        <dbReference type="Proteomes" id="UP000031928"/>
    </source>
</evidence>
<dbReference type="OrthoDB" id="4774928at2"/>
<protein>
    <submittedName>
        <fullName evidence="1">Uncharacterized protein</fullName>
    </submittedName>
</protein>
<dbReference type="EMBL" id="CP007790">
    <property type="protein sequence ID" value="AJK69082.1"/>
    <property type="molecule type" value="Genomic_DNA"/>
</dbReference>
<name>A0A0B6TGH1_9CORY</name>